<name>A0ACC8XFQ6_9FIRM</name>
<organism evidence="1 2">
    <name type="scientific">Candidatus Epulonipiscium fishelsonii</name>
    <dbReference type="NCBI Taxonomy" id="77094"/>
    <lineage>
        <taxon>Bacteria</taxon>
        <taxon>Bacillati</taxon>
        <taxon>Bacillota</taxon>
        <taxon>Clostridia</taxon>
        <taxon>Lachnospirales</taxon>
        <taxon>Lachnospiraceae</taxon>
        <taxon>Candidatus Epulonipiscium</taxon>
    </lineage>
</organism>
<reference evidence="1" key="1">
    <citation type="submission" date="2016-08" db="EMBL/GenBank/DDBJ databases">
        <authorList>
            <person name="Ngugi D.K."/>
            <person name="Miyake S."/>
            <person name="Stingl U."/>
        </authorList>
    </citation>
    <scope>NUCLEOTIDE SEQUENCE</scope>
    <source>
        <strain evidence="1">SCG-B11WGA-EpuloA1</strain>
    </source>
</reference>
<dbReference type="Proteomes" id="UP000188605">
    <property type="component" value="Unassembled WGS sequence"/>
</dbReference>
<comment type="caution">
    <text evidence="1">The sequence shown here is derived from an EMBL/GenBank/DDBJ whole genome shotgun (WGS) entry which is preliminary data.</text>
</comment>
<keyword evidence="2" id="KW-1185">Reference proteome</keyword>
<dbReference type="EMBL" id="LJDB01000016">
    <property type="protein sequence ID" value="ONI42257.1"/>
    <property type="molecule type" value="Genomic_DNA"/>
</dbReference>
<evidence type="ECO:0000313" key="2">
    <source>
        <dbReference type="Proteomes" id="UP000188605"/>
    </source>
</evidence>
<gene>
    <name evidence="1" type="ORF">AN396_02045</name>
</gene>
<accession>A0ACC8XFQ6</accession>
<protein>
    <submittedName>
        <fullName evidence="1">Ribulose-phosphate 3-epimerase</fullName>
    </submittedName>
</protein>
<evidence type="ECO:0000313" key="1">
    <source>
        <dbReference type="EMBL" id="ONI42257.1"/>
    </source>
</evidence>
<proteinExistence type="predicted"/>
<sequence>MNNMIAPSILSADFANLERDLKRVSEAEFIHVDVMDGSFVPNITIGAPVAKAIRKHIKGIMDVHLMIQNPDMFINDFKDAGTDYLTVHIEACTHLHRTIQRIKEKGMKAGVSLNPATPVCLLEPIIDDIDLILIMSVNPGFGGQKFIPYSLEKIKQVKKMIGTREILIQVDGGVTLDNAKEIIDAGATVIVAGSAIFNAPDVEQRIQDFKSLML</sequence>